<dbReference type="PANTHER" id="PTHR25462">
    <property type="entry name" value="BONUS, ISOFORM C-RELATED"/>
    <property type="match status" value="1"/>
</dbReference>
<dbReference type="AlphaFoldDB" id="A0A913YZA0"/>
<proteinExistence type="predicted"/>
<dbReference type="InterPro" id="IPR013083">
    <property type="entry name" value="Znf_RING/FYVE/PHD"/>
</dbReference>
<dbReference type="PROSITE" id="PS50089">
    <property type="entry name" value="ZF_RING_2"/>
    <property type="match status" value="1"/>
</dbReference>
<dbReference type="PANTHER" id="PTHR25462:SF296">
    <property type="entry name" value="MEIOTIC P26, ISOFORM F"/>
    <property type="match status" value="1"/>
</dbReference>
<dbReference type="GO" id="GO:0008270">
    <property type="term" value="F:zinc ion binding"/>
    <property type="evidence" value="ECO:0007669"/>
    <property type="project" value="UniProtKB-KW"/>
</dbReference>
<dbReference type="Pfam" id="PF00097">
    <property type="entry name" value="zf-C3HC4"/>
    <property type="match status" value="1"/>
</dbReference>
<dbReference type="GeneID" id="110254972"/>
<evidence type="ECO:0000256" key="2">
    <source>
        <dbReference type="ARBA" id="ARBA00022771"/>
    </source>
</evidence>
<feature type="coiled-coil region" evidence="5">
    <location>
        <begin position="206"/>
        <end position="254"/>
    </location>
</feature>
<evidence type="ECO:0000256" key="4">
    <source>
        <dbReference type="PROSITE-ProRule" id="PRU00024"/>
    </source>
</evidence>
<dbReference type="Gene3D" id="3.30.40.10">
    <property type="entry name" value="Zinc/RING finger domain, C3HC4 (zinc finger)"/>
    <property type="match status" value="1"/>
</dbReference>
<dbReference type="InterPro" id="IPR000315">
    <property type="entry name" value="Znf_B-box"/>
</dbReference>
<keyword evidence="1" id="KW-0479">Metal-binding</keyword>
<evidence type="ECO:0000256" key="3">
    <source>
        <dbReference type="ARBA" id="ARBA00022833"/>
    </source>
</evidence>
<keyword evidence="2 4" id="KW-0863">Zinc-finger</keyword>
<dbReference type="InterPro" id="IPR017907">
    <property type="entry name" value="Znf_RING_CS"/>
</dbReference>
<evidence type="ECO:0000256" key="5">
    <source>
        <dbReference type="SAM" id="Coils"/>
    </source>
</evidence>
<evidence type="ECO:0000259" key="6">
    <source>
        <dbReference type="PROSITE" id="PS50089"/>
    </source>
</evidence>
<dbReference type="Pfam" id="PF00643">
    <property type="entry name" value="zf-B_box"/>
    <property type="match status" value="1"/>
</dbReference>
<dbReference type="OrthoDB" id="5977875at2759"/>
<feature type="domain" description="B box-type" evidence="7">
    <location>
        <begin position="161"/>
        <end position="205"/>
    </location>
</feature>
<dbReference type="Proteomes" id="UP000887567">
    <property type="component" value="Unplaced"/>
</dbReference>
<evidence type="ECO:0000313" key="9">
    <source>
        <dbReference type="Proteomes" id="UP000887567"/>
    </source>
</evidence>
<dbReference type="PROSITE" id="PS00518">
    <property type="entry name" value="ZF_RING_1"/>
    <property type="match status" value="1"/>
</dbReference>
<keyword evidence="3" id="KW-0862">Zinc</keyword>
<keyword evidence="5" id="KW-0175">Coiled coil</keyword>
<accession>A0A913YZA0</accession>
<dbReference type="KEGG" id="epa:110254972"/>
<evidence type="ECO:0000313" key="8">
    <source>
        <dbReference type="EnsemblMetazoa" id="XP_028519772.1"/>
    </source>
</evidence>
<dbReference type="SUPFAM" id="SSF57850">
    <property type="entry name" value="RING/U-box"/>
    <property type="match status" value="1"/>
</dbReference>
<organism evidence="8 9">
    <name type="scientific">Exaiptasia diaphana</name>
    <name type="common">Tropical sea anemone</name>
    <name type="synonym">Aiptasia pulchella</name>
    <dbReference type="NCBI Taxonomy" id="2652724"/>
    <lineage>
        <taxon>Eukaryota</taxon>
        <taxon>Metazoa</taxon>
        <taxon>Cnidaria</taxon>
        <taxon>Anthozoa</taxon>
        <taxon>Hexacorallia</taxon>
        <taxon>Actiniaria</taxon>
        <taxon>Aiptasiidae</taxon>
        <taxon>Exaiptasia</taxon>
    </lineage>
</organism>
<dbReference type="SUPFAM" id="SSF57845">
    <property type="entry name" value="B-box zinc-binding domain"/>
    <property type="match status" value="1"/>
</dbReference>
<protein>
    <submittedName>
        <fullName evidence="8">Uncharacterized protein</fullName>
    </submittedName>
</protein>
<dbReference type="InterPro" id="IPR047153">
    <property type="entry name" value="TRIM45/56/19-like"/>
</dbReference>
<dbReference type="InterPro" id="IPR018957">
    <property type="entry name" value="Znf_C3HC4_RING-type"/>
</dbReference>
<evidence type="ECO:0000256" key="1">
    <source>
        <dbReference type="ARBA" id="ARBA00022723"/>
    </source>
</evidence>
<evidence type="ECO:0000259" key="7">
    <source>
        <dbReference type="PROSITE" id="PS50119"/>
    </source>
</evidence>
<dbReference type="PROSITE" id="PS50119">
    <property type="entry name" value="ZF_BBOX"/>
    <property type="match status" value="1"/>
</dbReference>
<dbReference type="RefSeq" id="XP_028519772.1">
    <property type="nucleotide sequence ID" value="XM_028663971.1"/>
</dbReference>
<feature type="domain" description="RING-type" evidence="6">
    <location>
        <begin position="17"/>
        <end position="61"/>
    </location>
</feature>
<dbReference type="EnsemblMetazoa" id="XM_028663971.1">
    <property type="protein sequence ID" value="XP_028519772.1"/>
    <property type="gene ID" value="LOC110254972"/>
</dbReference>
<dbReference type="InterPro" id="IPR001841">
    <property type="entry name" value="Znf_RING"/>
</dbReference>
<keyword evidence="9" id="KW-1185">Reference proteome</keyword>
<dbReference type="CDD" id="cd19756">
    <property type="entry name" value="Bbox2"/>
    <property type="match status" value="1"/>
</dbReference>
<name>A0A913YZA0_EXADI</name>
<dbReference type="OMA" id="CYLCPVN"/>
<sequence length="285" mass="32651">MAELNTFAKDLEAQLTCAICNDIFTDPRTLPCLHTFCFKCIKSWNEACHKEMKRLRCPTCRAVVKIEGDDISKLPSSFTYNSLLQLFNAMKTKTDEHNQQQLPECVSCNKRSVLVGFCAQCEGMICNECINQHKTITPLIKTHQATLWGEFKTQNVNSYINNQAICKEKFHQKCRLDYYCITCRKCICQKCGMTTSHGSHDRVTIEKAAEDAKKLIRKEKDRLNELLIGYKKELELSNENMTRIQSEVDTAKAKVQNDIQAMMKILQDRQNALFATLDGLLAEQT</sequence>
<reference evidence="8" key="1">
    <citation type="submission" date="2022-11" db="UniProtKB">
        <authorList>
            <consortium name="EnsemblMetazoa"/>
        </authorList>
    </citation>
    <scope>IDENTIFICATION</scope>
</reference>
<dbReference type="Gene3D" id="3.30.160.60">
    <property type="entry name" value="Classic Zinc Finger"/>
    <property type="match status" value="1"/>
</dbReference>
<dbReference type="SMART" id="SM00184">
    <property type="entry name" value="RING"/>
    <property type="match status" value="1"/>
</dbReference>